<dbReference type="EMBL" id="JMFG01000025">
    <property type="protein sequence ID" value="KDA53194.1"/>
    <property type="molecule type" value="Genomic_DNA"/>
</dbReference>
<accession>A0A062XUX1</accession>
<gene>
    <name evidence="2" type="ORF">EG19_06825</name>
</gene>
<organism evidence="2 3">
    <name type="scientific">Thermoanaerobaculum aquaticum</name>
    <dbReference type="NCBI Taxonomy" id="1312852"/>
    <lineage>
        <taxon>Bacteria</taxon>
        <taxon>Pseudomonadati</taxon>
        <taxon>Acidobacteriota</taxon>
        <taxon>Thermoanaerobaculia</taxon>
        <taxon>Thermoanaerobaculales</taxon>
        <taxon>Thermoanaerobaculaceae</taxon>
        <taxon>Thermoanaerobaculum</taxon>
    </lineage>
</organism>
<protein>
    <submittedName>
        <fullName evidence="2">Uncharacterized protein</fullName>
    </submittedName>
</protein>
<evidence type="ECO:0000313" key="2">
    <source>
        <dbReference type="EMBL" id="KDA53194.1"/>
    </source>
</evidence>
<reference evidence="2 3" key="1">
    <citation type="submission" date="2014-04" db="EMBL/GenBank/DDBJ databases">
        <title>The Genome Sequence of Thermoanaerobaculum aquaticum MP-01, The First Cultivated Group 23 Acidobacterium.</title>
        <authorList>
            <person name="Stamps B.W."/>
            <person name="Losey N.A."/>
            <person name="Lawson P.A."/>
            <person name="Stevenson B.S."/>
        </authorList>
    </citation>
    <scope>NUCLEOTIDE SEQUENCE [LARGE SCALE GENOMIC DNA]</scope>
    <source>
        <strain evidence="2 3">MP-01</strain>
    </source>
</reference>
<dbReference type="AlphaFoldDB" id="A0A062XUX1"/>
<feature type="transmembrane region" description="Helical" evidence="1">
    <location>
        <begin position="33"/>
        <end position="61"/>
    </location>
</feature>
<evidence type="ECO:0000256" key="1">
    <source>
        <dbReference type="SAM" id="Phobius"/>
    </source>
</evidence>
<proteinExistence type="predicted"/>
<dbReference type="STRING" id="1312852.EG19_06825"/>
<feature type="transmembrane region" description="Helical" evidence="1">
    <location>
        <begin position="67"/>
        <end position="90"/>
    </location>
</feature>
<keyword evidence="1" id="KW-0472">Membrane</keyword>
<name>A0A062XUX1_9BACT</name>
<evidence type="ECO:0000313" key="3">
    <source>
        <dbReference type="Proteomes" id="UP000027284"/>
    </source>
</evidence>
<dbReference type="Proteomes" id="UP000027284">
    <property type="component" value="Unassembled WGS sequence"/>
</dbReference>
<keyword evidence="3" id="KW-1185">Reference proteome</keyword>
<dbReference type="RefSeq" id="WP_038050005.1">
    <property type="nucleotide sequence ID" value="NZ_JMFG01000025.1"/>
</dbReference>
<keyword evidence="1" id="KW-1133">Transmembrane helix</keyword>
<feature type="transmembrane region" description="Helical" evidence="1">
    <location>
        <begin position="102"/>
        <end position="124"/>
    </location>
</feature>
<feature type="transmembrane region" description="Helical" evidence="1">
    <location>
        <begin position="177"/>
        <end position="201"/>
    </location>
</feature>
<keyword evidence="1" id="KW-0812">Transmembrane</keyword>
<comment type="caution">
    <text evidence="2">The sequence shown here is derived from an EMBL/GenBank/DDBJ whole genome shotgun (WGS) entry which is preliminary data.</text>
</comment>
<sequence length="210" mass="21849">MPDAVNRVAKSGATNKSPSQAGPQSDWPRVKYLGGWVGVLALIGVLILGILVAVVGANWALHEKEVLLKFALFAAFFFLLVGFGLLLVWIRKDTAKDSLWGPLVAPEAVVRIAATVLLVVFAAWELSIFGQLSRGQVLTNLIPAAAGGQEAVHEPTVQVAGAAGRTVSVAAEANPSWPAAAVTMVAIVGLTAVIIVTLLAIRGVAAGDEW</sequence>